<evidence type="ECO:0008006" key="4">
    <source>
        <dbReference type="Google" id="ProtNLM"/>
    </source>
</evidence>
<gene>
    <name evidence="2" type="ORF">ACFSSB_01235</name>
</gene>
<organism evidence="2 3">
    <name type="scientific">Lacinutrix gracilariae</name>
    <dbReference type="NCBI Taxonomy" id="1747198"/>
    <lineage>
        <taxon>Bacteria</taxon>
        <taxon>Pseudomonadati</taxon>
        <taxon>Bacteroidota</taxon>
        <taxon>Flavobacteriia</taxon>
        <taxon>Flavobacteriales</taxon>
        <taxon>Flavobacteriaceae</taxon>
        <taxon>Lacinutrix</taxon>
    </lineage>
</organism>
<protein>
    <recommendedName>
        <fullName evidence="4">Lipocalin-like domain-containing protein</fullName>
    </recommendedName>
</protein>
<dbReference type="RefSeq" id="WP_379900097.1">
    <property type="nucleotide sequence ID" value="NZ_JBHULM010000001.1"/>
</dbReference>
<dbReference type="EMBL" id="JBHULM010000001">
    <property type="protein sequence ID" value="MFD2540927.1"/>
    <property type="molecule type" value="Genomic_DNA"/>
</dbReference>
<sequence length="120" mass="13621">MKSKIKLILLVILCATQFSCKNDDDNSSVNNDLIGEWLRSDFTTNFEYKLSFNTDNTGSIINQVTTQDGIISNITTIDWSITNDLLTITQNEIETFTTYTFTPNGNLVLANFSDFEFIKQ</sequence>
<reference evidence="3" key="1">
    <citation type="journal article" date="2019" name="Int. J. Syst. Evol. Microbiol.">
        <title>The Global Catalogue of Microorganisms (GCM) 10K type strain sequencing project: providing services to taxonomists for standard genome sequencing and annotation.</title>
        <authorList>
            <consortium name="The Broad Institute Genomics Platform"/>
            <consortium name="The Broad Institute Genome Sequencing Center for Infectious Disease"/>
            <person name="Wu L."/>
            <person name="Ma J."/>
        </authorList>
    </citation>
    <scope>NUCLEOTIDE SEQUENCE [LARGE SCALE GENOMIC DNA]</scope>
    <source>
        <strain evidence="3">KCTC 42808</strain>
    </source>
</reference>
<accession>A0ABW5JZ71</accession>
<feature type="signal peptide" evidence="1">
    <location>
        <begin position="1"/>
        <end position="21"/>
    </location>
</feature>
<keyword evidence="3" id="KW-1185">Reference proteome</keyword>
<keyword evidence="1" id="KW-0732">Signal</keyword>
<dbReference type="Proteomes" id="UP001597467">
    <property type="component" value="Unassembled WGS sequence"/>
</dbReference>
<evidence type="ECO:0000256" key="1">
    <source>
        <dbReference type="SAM" id="SignalP"/>
    </source>
</evidence>
<evidence type="ECO:0000313" key="2">
    <source>
        <dbReference type="EMBL" id="MFD2540927.1"/>
    </source>
</evidence>
<name>A0ABW5JZ71_9FLAO</name>
<feature type="chain" id="PRO_5045419437" description="Lipocalin-like domain-containing protein" evidence="1">
    <location>
        <begin position="22"/>
        <end position="120"/>
    </location>
</feature>
<proteinExistence type="predicted"/>
<evidence type="ECO:0000313" key="3">
    <source>
        <dbReference type="Proteomes" id="UP001597467"/>
    </source>
</evidence>
<comment type="caution">
    <text evidence="2">The sequence shown here is derived from an EMBL/GenBank/DDBJ whole genome shotgun (WGS) entry which is preliminary data.</text>
</comment>